<evidence type="ECO:0000256" key="8">
    <source>
        <dbReference type="ARBA" id="ARBA00022679"/>
    </source>
</evidence>
<evidence type="ECO:0000256" key="10">
    <source>
        <dbReference type="ARBA" id="ARBA00022989"/>
    </source>
</evidence>
<comment type="similarity">
    <text evidence="3">Belongs to the glycosyltransferase 2 family. OpgH subfamily.</text>
</comment>
<evidence type="ECO:0000256" key="12">
    <source>
        <dbReference type="SAM" id="MobiDB-lite"/>
    </source>
</evidence>
<dbReference type="NCBIfam" id="NF003962">
    <property type="entry name" value="PRK05454.2-5"/>
    <property type="match status" value="1"/>
</dbReference>
<gene>
    <name evidence="15" type="ORF">GGD89_001958</name>
</gene>
<dbReference type="CDD" id="cd04191">
    <property type="entry name" value="Glucan_BSP_MdoH"/>
    <property type="match status" value="1"/>
</dbReference>
<dbReference type="PANTHER" id="PTHR43867:SF5">
    <property type="entry name" value="GLUCANS BIOSYNTHESIS GLUCOSYLTRANSFERASE H"/>
    <property type="match status" value="1"/>
</dbReference>
<comment type="subcellular location">
    <subcellularLocation>
        <location evidence="1">Cell inner membrane</location>
        <topology evidence="1">Multi-pass membrane protein</topology>
    </subcellularLocation>
</comment>
<feature type="region of interest" description="Disordered" evidence="12">
    <location>
        <begin position="677"/>
        <end position="697"/>
    </location>
</feature>
<dbReference type="Pfam" id="PF13632">
    <property type="entry name" value="Glyco_trans_2_3"/>
    <property type="match status" value="1"/>
</dbReference>
<dbReference type="PANTHER" id="PTHR43867">
    <property type="entry name" value="CELLULOSE SYNTHASE CATALYTIC SUBUNIT A [UDP-FORMING]"/>
    <property type="match status" value="1"/>
</dbReference>
<dbReference type="SUPFAM" id="SSF53448">
    <property type="entry name" value="Nucleotide-diphospho-sugar transferases"/>
    <property type="match status" value="1"/>
</dbReference>
<dbReference type="RefSeq" id="WP_184044577.1">
    <property type="nucleotide sequence ID" value="NZ_JACIGK010000012.1"/>
</dbReference>
<keyword evidence="8 15" id="KW-0808">Transferase</keyword>
<keyword evidence="9 13" id="KW-0812">Transmembrane</keyword>
<organism evidence="15 16">
    <name type="scientific">Roseospira visakhapatnamensis</name>
    <dbReference type="NCBI Taxonomy" id="390880"/>
    <lineage>
        <taxon>Bacteria</taxon>
        <taxon>Pseudomonadati</taxon>
        <taxon>Pseudomonadota</taxon>
        <taxon>Alphaproteobacteria</taxon>
        <taxon>Rhodospirillales</taxon>
        <taxon>Rhodospirillaceae</taxon>
        <taxon>Roseospira</taxon>
    </lineage>
</organism>
<evidence type="ECO:0000256" key="7">
    <source>
        <dbReference type="ARBA" id="ARBA00022676"/>
    </source>
</evidence>
<keyword evidence="11 13" id="KW-0472">Membrane</keyword>
<dbReference type="EMBL" id="JACIGK010000012">
    <property type="protein sequence ID" value="MBB4266327.1"/>
    <property type="molecule type" value="Genomic_DNA"/>
</dbReference>
<evidence type="ECO:0000256" key="4">
    <source>
        <dbReference type="ARBA" id="ARBA00020585"/>
    </source>
</evidence>
<evidence type="ECO:0000256" key="9">
    <source>
        <dbReference type="ARBA" id="ARBA00022692"/>
    </source>
</evidence>
<evidence type="ECO:0000259" key="14">
    <source>
        <dbReference type="Pfam" id="PF13632"/>
    </source>
</evidence>
<dbReference type="AlphaFoldDB" id="A0A7W6WAC2"/>
<feature type="transmembrane region" description="Helical" evidence="13">
    <location>
        <begin position="451"/>
        <end position="470"/>
    </location>
</feature>
<feature type="transmembrane region" description="Helical" evidence="13">
    <location>
        <begin position="363"/>
        <end position="388"/>
    </location>
</feature>
<name>A0A7W6WAC2_9PROT</name>
<dbReference type="Gene3D" id="3.90.550.10">
    <property type="entry name" value="Spore Coat Polysaccharide Biosynthesis Protein SpsA, Chain A"/>
    <property type="match status" value="1"/>
</dbReference>
<keyword evidence="6" id="KW-0997">Cell inner membrane</keyword>
<comment type="caution">
    <text evidence="15">The sequence shown here is derived from an EMBL/GenBank/DDBJ whole genome shotgun (WGS) entry which is preliminary data.</text>
</comment>
<dbReference type="Proteomes" id="UP000554286">
    <property type="component" value="Unassembled WGS sequence"/>
</dbReference>
<evidence type="ECO:0000313" key="15">
    <source>
        <dbReference type="EMBL" id="MBB4266327.1"/>
    </source>
</evidence>
<dbReference type="NCBIfam" id="NF003958">
    <property type="entry name" value="PRK05454.2-1"/>
    <property type="match status" value="1"/>
</dbReference>
<keyword evidence="16" id="KW-1185">Reference proteome</keyword>
<keyword evidence="5" id="KW-1003">Cell membrane</keyword>
<evidence type="ECO:0000256" key="2">
    <source>
        <dbReference type="ARBA" id="ARBA00005001"/>
    </source>
</evidence>
<accession>A0A7W6WAC2</accession>
<evidence type="ECO:0000256" key="13">
    <source>
        <dbReference type="SAM" id="Phobius"/>
    </source>
</evidence>
<feature type="transmembrane region" description="Helical" evidence="13">
    <location>
        <begin position="476"/>
        <end position="493"/>
    </location>
</feature>
<comment type="pathway">
    <text evidence="2">Glycan metabolism; osmoregulated periplasmic glucan (OPG) biosynthesis.</text>
</comment>
<protein>
    <recommendedName>
        <fullName evidence="4">Glucans biosynthesis glucosyltransferase H</fullName>
    </recommendedName>
</protein>
<evidence type="ECO:0000313" key="16">
    <source>
        <dbReference type="Proteomes" id="UP000554286"/>
    </source>
</evidence>
<evidence type="ECO:0000256" key="11">
    <source>
        <dbReference type="ARBA" id="ARBA00023136"/>
    </source>
</evidence>
<evidence type="ECO:0000256" key="6">
    <source>
        <dbReference type="ARBA" id="ARBA00022519"/>
    </source>
</evidence>
<dbReference type="InterPro" id="IPR050321">
    <property type="entry name" value="Glycosyltr_2/OpgH_subfam"/>
</dbReference>
<evidence type="ECO:0000256" key="3">
    <source>
        <dbReference type="ARBA" id="ARBA00009337"/>
    </source>
</evidence>
<sequence length="697" mass="76242">MVTHRRLFLFCVMVITLTATQSFMQVLAANGLSPLHVALIVVFVPLAAWLAQSFCTLTAGALLLASRRVRAGWSSSLDPTDRAAGLDPALARVALVMPVYNEDTARVFAGVAAMRDDLARLGVASRFDVFVISDTTDPDIWLAESEAWRIERERAGDLPAIYYRRRLDNARRKTGNIEDFVERWGGAYGAMVTLDADSILDARTIWHLTRRLDARPRTALIQAAPKLVRGETLFSRLLQFAGDVYGPLSAAGIAFWAGGEGNYWGHNAIIRLSAFARCCGLPKLPGREPLGGEILSHDFVEAALLRRFGWRVEIAWDLTGSYEEAPPTLSDFMVRDRRWCQGNLQHGRILIARRLHWVSRAHLLTGIMSYLTSPLWLLFLVLAGLQAWTLSVAEPVYFQDGTPWPTWPVSREDEAAVLVISMMGLLFLPKLWGLLLALADGRTRRARGGGVRLVAGVLVETVLSALVAPVMMIRHTRFVIAILTGSGVGWAPQRRKAEHLTLGEAIGANLDVLAIGLSATVAVLMYAPSLGWWLVPVLAGLVGAPLLSLLLDTGGSDTPLARWGLLTIPEDREPPAVLRAVDRHEARFVEALATTAEDRLATVLLDPEINARHCAVVSEIGGTSRLPTETVRRAEVTAIHLGPAFLTRDERRALLESPDSLRRAHDALWADRAEMGVDHAPGGMGPDELRPAAPAAE</sequence>
<dbReference type="GO" id="GO:0005886">
    <property type="term" value="C:plasma membrane"/>
    <property type="evidence" value="ECO:0007669"/>
    <property type="project" value="UniProtKB-SubCell"/>
</dbReference>
<evidence type="ECO:0000256" key="5">
    <source>
        <dbReference type="ARBA" id="ARBA00022475"/>
    </source>
</evidence>
<evidence type="ECO:0000256" key="1">
    <source>
        <dbReference type="ARBA" id="ARBA00004429"/>
    </source>
</evidence>
<feature type="transmembrane region" description="Helical" evidence="13">
    <location>
        <begin position="38"/>
        <end position="65"/>
    </location>
</feature>
<feature type="domain" description="Glycosyltransferase 2-like" evidence="14">
    <location>
        <begin position="192"/>
        <end position="391"/>
    </location>
</feature>
<dbReference type="InterPro" id="IPR029044">
    <property type="entry name" value="Nucleotide-diphossugar_trans"/>
</dbReference>
<feature type="transmembrane region" description="Helical" evidence="13">
    <location>
        <begin position="505"/>
        <end position="527"/>
    </location>
</feature>
<feature type="transmembrane region" description="Helical" evidence="13">
    <location>
        <begin position="415"/>
        <end position="439"/>
    </location>
</feature>
<keyword evidence="7 15" id="KW-0328">Glycosyltransferase</keyword>
<dbReference type="InterPro" id="IPR001173">
    <property type="entry name" value="Glyco_trans_2-like"/>
</dbReference>
<keyword evidence="10 13" id="KW-1133">Transmembrane helix</keyword>
<reference evidence="15 16" key="1">
    <citation type="submission" date="2020-08" db="EMBL/GenBank/DDBJ databases">
        <title>Genome sequencing of Purple Non-Sulfur Bacteria from various extreme environments.</title>
        <authorList>
            <person name="Mayer M."/>
        </authorList>
    </citation>
    <scope>NUCLEOTIDE SEQUENCE [LARGE SCALE GENOMIC DNA]</scope>
    <source>
        <strain evidence="15 16">JA131</strain>
    </source>
</reference>
<proteinExistence type="inferred from homology"/>
<feature type="transmembrane region" description="Helical" evidence="13">
    <location>
        <begin position="533"/>
        <end position="551"/>
    </location>
</feature>
<dbReference type="GO" id="GO:0016758">
    <property type="term" value="F:hexosyltransferase activity"/>
    <property type="evidence" value="ECO:0007669"/>
    <property type="project" value="TreeGrafter"/>
</dbReference>